<dbReference type="Pfam" id="PF13639">
    <property type="entry name" value="zf-RING_2"/>
    <property type="match status" value="1"/>
</dbReference>
<keyword evidence="1" id="KW-0479">Metal-binding</keyword>
<dbReference type="InterPro" id="IPR007330">
    <property type="entry name" value="MIT_dom"/>
</dbReference>
<feature type="compositionally biased region" description="Low complexity" evidence="9">
    <location>
        <begin position="985"/>
        <end position="995"/>
    </location>
</feature>
<dbReference type="Proteomes" id="UP001194696">
    <property type="component" value="Unassembled WGS sequence"/>
</dbReference>
<feature type="coiled-coil region" evidence="8">
    <location>
        <begin position="467"/>
        <end position="497"/>
    </location>
</feature>
<feature type="repeat" description="ANK" evidence="6">
    <location>
        <begin position="143"/>
        <end position="167"/>
    </location>
</feature>
<dbReference type="Pfam" id="PF01363">
    <property type="entry name" value="FYVE"/>
    <property type="match status" value="1"/>
</dbReference>
<dbReference type="Gene3D" id="1.25.40.20">
    <property type="entry name" value="Ankyrin repeat-containing domain"/>
    <property type="match status" value="2"/>
</dbReference>
<dbReference type="InterPro" id="IPR036181">
    <property type="entry name" value="MIT_dom_sf"/>
</dbReference>
<dbReference type="SUPFAM" id="SSF48403">
    <property type="entry name" value="Ankyrin repeat"/>
    <property type="match status" value="1"/>
</dbReference>
<feature type="region of interest" description="Disordered" evidence="9">
    <location>
        <begin position="689"/>
        <end position="728"/>
    </location>
</feature>
<evidence type="ECO:0000256" key="4">
    <source>
        <dbReference type="ARBA" id="ARBA00022833"/>
    </source>
</evidence>
<keyword evidence="2" id="KW-0677">Repeat</keyword>
<feature type="region of interest" description="Disordered" evidence="9">
    <location>
        <begin position="1"/>
        <end position="33"/>
    </location>
</feature>
<dbReference type="SUPFAM" id="SSF57903">
    <property type="entry name" value="FYVE/PHD zinc finger"/>
    <property type="match status" value="1"/>
</dbReference>
<evidence type="ECO:0000256" key="5">
    <source>
        <dbReference type="ARBA" id="ARBA00023043"/>
    </source>
</evidence>
<dbReference type="SUPFAM" id="SSF116846">
    <property type="entry name" value="MIT domain"/>
    <property type="match status" value="1"/>
</dbReference>
<proteinExistence type="predicted"/>
<feature type="compositionally biased region" description="Polar residues" evidence="9">
    <location>
        <begin position="504"/>
        <end position="530"/>
    </location>
</feature>
<evidence type="ECO:0000259" key="10">
    <source>
        <dbReference type="PROSITE" id="PS50089"/>
    </source>
</evidence>
<gene>
    <name evidence="12" type="ORF">BGZ96_008520</name>
</gene>
<dbReference type="PROSITE" id="PS50178">
    <property type="entry name" value="ZF_FYVE"/>
    <property type="match status" value="1"/>
</dbReference>
<feature type="repeat" description="ANK" evidence="6">
    <location>
        <begin position="76"/>
        <end position="109"/>
    </location>
</feature>
<dbReference type="Gene3D" id="3.30.40.10">
    <property type="entry name" value="Zinc/RING finger domain, C3HC4 (zinc finger)"/>
    <property type="match status" value="2"/>
</dbReference>
<dbReference type="PROSITE" id="PS50088">
    <property type="entry name" value="ANK_REPEAT"/>
    <property type="match status" value="3"/>
</dbReference>
<feature type="region of interest" description="Disordered" evidence="9">
    <location>
        <begin position="905"/>
        <end position="1006"/>
    </location>
</feature>
<feature type="compositionally biased region" description="Polar residues" evidence="9">
    <location>
        <begin position="773"/>
        <end position="796"/>
    </location>
</feature>
<dbReference type="EMBL" id="JAAAIM010000048">
    <property type="protein sequence ID" value="KAG0296792.1"/>
    <property type="molecule type" value="Genomic_DNA"/>
</dbReference>
<feature type="domain" description="FYVE-type" evidence="11">
    <location>
        <begin position="821"/>
        <end position="902"/>
    </location>
</feature>
<feature type="compositionally biased region" description="Low complexity" evidence="9">
    <location>
        <begin position="747"/>
        <end position="766"/>
    </location>
</feature>
<evidence type="ECO:0008006" key="14">
    <source>
        <dbReference type="Google" id="ProtNLM"/>
    </source>
</evidence>
<feature type="compositionally biased region" description="Low complexity" evidence="9">
    <location>
        <begin position="689"/>
        <end position="727"/>
    </location>
</feature>
<feature type="compositionally biased region" description="Basic residues" evidence="9">
    <location>
        <begin position="939"/>
        <end position="952"/>
    </location>
</feature>
<organism evidence="12 13">
    <name type="scientific">Linnemannia gamsii</name>
    <dbReference type="NCBI Taxonomy" id="64522"/>
    <lineage>
        <taxon>Eukaryota</taxon>
        <taxon>Fungi</taxon>
        <taxon>Fungi incertae sedis</taxon>
        <taxon>Mucoromycota</taxon>
        <taxon>Mortierellomycotina</taxon>
        <taxon>Mortierellomycetes</taxon>
        <taxon>Mortierellales</taxon>
        <taxon>Mortierellaceae</taxon>
        <taxon>Linnemannia</taxon>
    </lineage>
</organism>
<dbReference type="SMART" id="SM00248">
    <property type="entry name" value="ANK"/>
    <property type="match status" value="4"/>
</dbReference>
<dbReference type="PANTHER" id="PTHR24171:SF8">
    <property type="entry name" value="BRCA1-ASSOCIATED RING DOMAIN PROTEIN 1"/>
    <property type="match status" value="1"/>
</dbReference>
<keyword evidence="5 6" id="KW-0040">ANK repeat</keyword>
<dbReference type="InterPro" id="IPR036770">
    <property type="entry name" value="Ankyrin_rpt-contain_sf"/>
</dbReference>
<feature type="region of interest" description="Disordered" evidence="9">
    <location>
        <begin position="745"/>
        <end position="807"/>
    </location>
</feature>
<evidence type="ECO:0000259" key="11">
    <source>
        <dbReference type="PROSITE" id="PS50178"/>
    </source>
</evidence>
<dbReference type="PROSITE" id="PS50089">
    <property type="entry name" value="ZF_RING_2"/>
    <property type="match status" value="1"/>
</dbReference>
<dbReference type="InterPro" id="IPR017455">
    <property type="entry name" value="Znf_FYVE-rel"/>
</dbReference>
<dbReference type="CDD" id="cd16489">
    <property type="entry name" value="mRING-CH-C4HC2H_ZNRF"/>
    <property type="match status" value="1"/>
</dbReference>
<keyword evidence="13" id="KW-1185">Reference proteome</keyword>
<evidence type="ECO:0000256" key="3">
    <source>
        <dbReference type="ARBA" id="ARBA00022771"/>
    </source>
</evidence>
<evidence type="ECO:0000256" key="9">
    <source>
        <dbReference type="SAM" id="MobiDB-lite"/>
    </source>
</evidence>
<evidence type="ECO:0000256" key="1">
    <source>
        <dbReference type="ARBA" id="ARBA00022723"/>
    </source>
</evidence>
<dbReference type="InterPro" id="IPR013083">
    <property type="entry name" value="Znf_RING/FYVE/PHD"/>
</dbReference>
<keyword evidence="4" id="KW-0862">Zinc</keyword>
<dbReference type="Pfam" id="PF00023">
    <property type="entry name" value="Ank"/>
    <property type="match status" value="1"/>
</dbReference>
<evidence type="ECO:0000256" key="6">
    <source>
        <dbReference type="PROSITE-ProRule" id="PRU00023"/>
    </source>
</evidence>
<accession>A0ABQ7KD00</accession>
<name>A0ABQ7KD00_9FUNG</name>
<comment type="caution">
    <text evidence="12">The sequence shown here is derived from an EMBL/GenBank/DDBJ whole genome shotgun (WGS) entry which is preliminary data.</text>
</comment>
<dbReference type="PROSITE" id="PS50297">
    <property type="entry name" value="ANK_REP_REGION"/>
    <property type="match status" value="3"/>
</dbReference>
<dbReference type="InterPro" id="IPR000306">
    <property type="entry name" value="Znf_FYVE"/>
</dbReference>
<feature type="repeat" description="ANK" evidence="6">
    <location>
        <begin position="110"/>
        <end position="142"/>
    </location>
</feature>
<dbReference type="InterPro" id="IPR002110">
    <property type="entry name" value="Ankyrin_rpt"/>
</dbReference>
<dbReference type="SMART" id="SM00064">
    <property type="entry name" value="FYVE"/>
    <property type="match status" value="1"/>
</dbReference>
<evidence type="ECO:0000313" key="13">
    <source>
        <dbReference type="Proteomes" id="UP001194696"/>
    </source>
</evidence>
<feature type="compositionally biased region" description="Low complexity" evidence="9">
    <location>
        <begin position="905"/>
        <end position="938"/>
    </location>
</feature>
<sequence>MNGLETGTESRVESVRDHNSGATTVIGEDHSDGSSEDIAWAKLVDGCVNGHAEQVRDIILRLPQLKDSIDNISSATGMNPLHFAASRGHDDIVRILIDHAGAGVDTQDREGETALLKASYAGSLPVVCFLLKRGANVHQRDKDGWTALHNASSKGFIDIAQVLLEKGEADINARSKMGHTPLINAASKGDIALVLYFLNHARANPLLKNTFSEMAYDVAAANSEAHLCDILQSSEKQWWKEEHSSDDQIYDPLALHSTVLAAVHENQRATGSFALSFMAPKFSVTALSQQDFCGPWSLPSGRPSTKDDIHLPLISSTGNSNARANMQRGWFWMTEWVIDKTDPTVDHEGWQYGKSLTEANHPWTATAPTSGTNWVRRRRWIRVMKKRIDLIGSTEEGTESSEAGFLSISQEMAGNYMKRASLALRPEEEFVDTAQELSRYRQAIQILLRGIKVDNDPSTKLIASSLVREYLQHAEELMELIREQEEANGAFQELELETPRPQLATRSPNGSQGSSNELRSLTLQRSTPTDAESVDDIIHAQNGHDAGSSPESSEGSFSSATNGPETVEGVESRGGEAPGLDAPPELELDSDEDGSQDSAGPTDEQLRLGAVAVAEVVLSELSLESAGAEVADAEEAGVPGPVDTLDQDTIALEPTANIPIPIPTQSLPEVAVISPSPAAVNVDPFPMARLTRSPRSATPPSSSSRPTTVAAAQPLSSGPSASGQLSSPHEANLYAIPPELQQRLAESPIGGSPSPSQPSTGTFSPGVGPVDSPRQTSSMQASNQGPSQERPTSRSRFSLPPQPQHHHPAQLPVLEAKWESDHKAIDCKECHRKFSLWLRRHHCRRCGHVVCDRCSSHRATLHPSMVVYDPSSSEAYINHQALSRRGTLQSYRVCDSCYTTLGSGRSPSMNNGSGSGSMQSSSASQTRQQHYPQQQQQQHFHHHQQHHTRSLHGHPGAPLSSSPSQMEGSMGVYMHNPAYGQDMMSHSSSRSSSSSNLHPTPMVRNASSSSLMSECPVCGAILAGMEGGKAAQEAHVQECLEGKPGQGREPINNVRYIVYKLPADSPLVDQECAICFDEFVAGRTVARLNCLCTYHRHCIHSWLQHGKACPVHYR</sequence>
<evidence type="ECO:0000313" key="12">
    <source>
        <dbReference type="EMBL" id="KAG0296792.1"/>
    </source>
</evidence>
<protein>
    <recommendedName>
        <fullName evidence="14">FYVE-domain-containing protein</fullName>
    </recommendedName>
</protein>
<evidence type="ECO:0000256" key="7">
    <source>
        <dbReference type="PROSITE-ProRule" id="PRU00175"/>
    </source>
</evidence>
<feature type="region of interest" description="Disordered" evidence="9">
    <location>
        <begin position="497"/>
        <end position="602"/>
    </location>
</feature>
<reference evidence="12 13" key="1">
    <citation type="journal article" date="2020" name="Fungal Divers.">
        <title>Resolving the Mortierellaceae phylogeny through synthesis of multi-gene phylogenetics and phylogenomics.</title>
        <authorList>
            <person name="Vandepol N."/>
            <person name="Liber J."/>
            <person name="Desiro A."/>
            <person name="Na H."/>
            <person name="Kennedy M."/>
            <person name="Barry K."/>
            <person name="Grigoriev I.V."/>
            <person name="Miller A.N."/>
            <person name="O'Donnell K."/>
            <person name="Stajich J.E."/>
            <person name="Bonito G."/>
        </authorList>
    </citation>
    <scope>NUCLEOTIDE SEQUENCE [LARGE SCALE GENOMIC DNA]</scope>
    <source>
        <strain evidence="12 13">AD045</strain>
    </source>
</reference>
<keyword evidence="3 7" id="KW-0863">Zinc-finger</keyword>
<dbReference type="PANTHER" id="PTHR24171">
    <property type="entry name" value="ANKYRIN REPEAT DOMAIN-CONTAINING PROTEIN 39-RELATED"/>
    <property type="match status" value="1"/>
</dbReference>
<dbReference type="PRINTS" id="PR01415">
    <property type="entry name" value="ANKYRIN"/>
</dbReference>
<dbReference type="SUPFAM" id="SSF57850">
    <property type="entry name" value="RING/U-box"/>
    <property type="match status" value="1"/>
</dbReference>
<dbReference type="Pfam" id="PF12796">
    <property type="entry name" value="Ank_2"/>
    <property type="match status" value="1"/>
</dbReference>
<dbReference type="SMART" id="SM00745">
    <property type="entry name" value="MIT"/>
    <property type="match status" value="1"/>
</dbReference>
<evidence type="ECO:0000256" key="8">
    <source>
        <dbReference type="SAM" id="Coils"/>
    </source>
</evidence>
<feature type="compositionally biased region" description="Acidic residues" evidence="9">
    <location>
        <begin position="584"/>
        <end position="595"/>
    </location>
</feature>
<dbReference type="InterPro" id="IPR001841">
    <property type="entry name" value="Znf_RING"/>
</dbReference>
<evidence type="ECO:0000256" key="2">
    <source>
        <dbReference type="ARBA" id="ARBA00022737"/>
    </source>
</evidence>
<feature type="compositionally biased region" description="Low complexity" evidence="9">
    <location>
        <begin position="547"/>
        <end position="559"/>
    </location>
</feature>
<feature type="compositionally biased region" description="Basic and acidic residues" evidence="9">
    <location>
        <begin position="8"/>
        <end position="19"/>
    </location>
</feature>
<dbReference type="InterPro" id="IPR011011">
    <property type="entry name" value="Znf_FYVE_PHD"/>
</dbReference>
<feature type="domain" description="RING-type" evidence="10">
    <location>
        <begin position="1072"/>
        <end position="1112"/>
    </location>
</feature>
<keyword evidence="8" id="KW-0175">Coiled coil</keyword>